<feature type="domain" description="Zinc-ribbon" evidence="7">
    <location>
        <begin position="3"/>
        <end position="25"/>
    </location>
</feature>
<reference evidence="8" key="1">
    <citation type="journal article" date="2021" name="PeerJ">
        <title>Extensive microbial diversity within the chicken gut microbiome revealed by metagenomics and culture.</title>
        <authorList>
            <person name="Gilroy R."/>
            <person name="Ravi A."/>
            <person name="Getino M."/>
            <person name="Pursley I."/>
            <person name="Horton D.L."/>
            <person name="Alikhan N.F."/>
            <person name="Baker D."/>
            <person name="Gharbi K."/>
            <person name="Hall N."/>
            <person name="Watson M."/>
            <person name="Adriaenssens E.M."/>
            <person name="Foster-Nyarko E."/>
            <person name="Jarju S."/>
            <person name="Secka A."/>
            <person name="Antonio M."/>
            <person name="Oren A."/>
            <person name="Chaudhuri R.R."/>
            <person name="La Ragione R."/>
            <person name="Hildebrand F."/>
            <person name="Pallen M.J."/>
        </authorList>
    </citation>
    <scope>NUCLEOTIDE SEQUENCE</scope>
    <source>
        <strain evidence="8">ChiSxjej1B13-11762</strain>
    </source>
</reference>
<evidence type="ECO:0000256" key="4">
    <source>
        <dbReference type="ARBA" id="ARBA00023136"/>
    </source>
</evidence>
<organism evidence="8 9">
    <name type="scientific">Candidatus Dorea gallistercoris</name>
    <dbReference type="NCBI Taxonomy" id="2838542"/>
    <lineage>
        <taxon>Bacteria</taxon>
        <taxon>Bacillati</taxon>
        <taxon>Bacillota</taxon>
        <taxon>Clostridia</taxon>
        <taxon>Lachnospirales</taxon>
        <taxon>Lachnospiraceae</taxon>
        <taxon>Dorea</taxon>
    </lineage>
</organism>
<dbReference type="EMBL" id="DXGF01000061">
    <property type="protein sequence ID" value="HIW83345.1"/>
    <property type="molecule type" value="Genomic_DNA"/>
</dbReference>
<dbReference type="PANTHER" id="PTHR36460:SF1">
    <property type="entry name" value="UPF0132 DOMAIN PROTEIN (AFU_ORTHOLOGUE AFUA_3G10255)"/>
    <property type="match status" value="1"/>
</dbReference>
<dbReference type="PANTHER" id="PTHR36460">
    <property type="entry name" value="UPF0132 DOMAIN PROTEIN (AFU_ORTHOLOGUE AFUA_3G10255)"/>
    <property type="match status" value="1"/>
</dbReference>
<dbReference type="GO" id="GO:0016020">
    <property type="term" value="C:membrane"/>
    <property type="evidence" value="ECO:0007669"/>
    <property type="project" value="UniProtKB-SubCell"/>
</dbReference>
<feature type="transmembrane region" description="Helical" evidence="6">
    <location>
        <begin position="130"/>
        <end position="154"/>
    </location>
</feature>
<comment type="subcellular location">
    <subcellularLocation>
        <location evidence="1">Membrane</location>
        <topology evidence="1">Multi-pass membrane protein</topology>
    </subcellularLocation>
</comment>
<evidence type="ECO:0000313" key="8">
    <source>
        <dbReference type="EMBL" id="HIW83345.1"/>
    </source>
</evidence>
<dbReference type="Proteomes" id="UP000824263">
    <property type="component" value="Unassembled WGS sequence"/>
</dbReference>
<gene>
    <name evidence="8" type="ORF">H9873_03365</name>
</gene>
<evidence type="ECO:0000259" key="7">
    <source>
        <dbReference type="Pfam" id="PF13240"/>
    </source>
</evidence>
<evidence type="ECO:0000256" key="2">
    <source>
        <dbReference type="ARBA" id="ARBA00022692"/>
    </source>
</evidence>
<accession>A0A9D1R9H9</accession>
<feature type="transmembrane region" description="Helical" evidence="6">
    <location>
        <begin position="67"/>
        <end position="85"/>
    </location>
</feature>
<proteinExistence type="predicted"/>
<keyword evidence="2 6" id="KW-0812">Transmembrane</keyword>
<evidence type="ECO:0000256" key="3">
    <source>
        <dbReference type="ARBA" id="ARBA00022989"/>
    </source>
</evidence>
<dbReference type="Pfam" id="PF13240">
    <property type="entry name" value="Zn_Ribbon_1"/>
    <property type="match status" value="1"/>
</dbReference>
<protein>
    <submittedName>
        <fullName evidence="8">Zinc-ribbon domain-containing protein</fullName>
    </submittedName>
</protein>
<keyword evidence="3 6" id="KW-1133">Transmembrane helix</keyword>
<reference evidence="8" key="2">
    <citation type="submission" date="2021-04" db="EMBL/GenBank/DDBJ databases">
        <authorList>
            <person name="Gilroy R."/>
        </authorList>
    </citation>
    <scope>NUCLEOTIDE SEQUENCE</scope>
    <source>
        <strain evidence="8">ChiSxjej1B13-11762</strain>
    </source>
</reference>
<keyword evidence="4 6" id="KW-0472">Membrane</keyword>
<dbReference type="InterPro" id="IPR019109">
    <property type="entry name" value="MamF_MmsF"/>
</dbReference>
<dbReference type="Pfam" id="PF09685">
    <property type="entry name" value="MamF_MmsF"/>
    <property type="match status" value="1"/>
</dbReference>
<dbReference type="InterPro" id="IPR026870">
    <property type="entry name" value="Zinc_ribbon_dom"/>
</dbReference>
<dbReference type="AlphaFoldDB" id="A0A9D1R9H9"/>
<evidence type="ECO:0000256" key="6">
    <source>
        <dbReference type="SAM" id="Phobius"/>
    </source>
</evidence>
<evidence type="ECO:0000313" key="9">
    <source>
        <dbReference type="Proteomes" id="UP000824263"/>
    </source>
</evidence>
<comment type="caution">
    <text evidence="8">The sequence shown here is derived from an EMBL/GenBank/DDBJ whole genome shotgun (WGS) entry which is preliminary data.</text>
</comment>
<evidence type="ECO:0000256" key="5">
    <source>
        <dbReference type="SAM" id="MobiDB-lite"/>
    </source>
</evidence>
<name>A0A9D1R9H9_9FIRM</name>
<sequence>MIYCIKCGEKAEDGMKFCPRCGAPLPGWQSGREAEAGAGAGNAGGTSQTASGRTGDFSPQDVNANKAMGVLSYLGILVLIPLLAGDKSSEYVRFHTNQGLVLFLASVAVDILDGRWFWGFHDWFDLGVLNLSWALDILSLILFVFMIMGIVYACRGERRKLPVIGQIHLLK</sequence>
<feature type="region of interest" description="Disordered" evidence="5">
    <location>
        <begin position="34"/>
        <end position="56"/>
    </location>
</feature>
<evidence type="ECO:0000256" key="1">
    <source>
        <dbReference type="ARBA" id="ARBA00004141"/>
    </source>
</evidence>